<dbReference type="SUPFAM" id="SSF50985">
    <property type="entry name" value="RCC1/BLIP-II"/>
    <property type="match status" value="1"/>
</dbReference>
<dbReference type="SUPFAM" id="SSF49899">
    <property type="entry name" value="Concanavalin A-like lectins/glucanases"/>
    <property type="match status" value="2"/>
</dbReference>
<sequence>MKKFSILLCLCLVSSSLFAQKQVLKDVIAARRSAQPRTVQAFNTATTLSVLANQPFVANHTAVQFAASETVLAQLARENPSFMEFSIPISAKNTLTLELIPMEIFGESYKVMDAQNQTVSVDRGIFYKGIIKGDDNSIASLALINGELSGFIANQKGTYVLAKLKNESNYIFYNDNELVEKPIFNCNVKEDVTNLIDQAMVAPSSTNSGCSARPVQIYFEADNSIFTAQGSNMTTATNFVNALFGQVAVMYANENIPVQISQLKIWDTTDPYVSANNTQTFLNLFVAQVGTAYTGDLAHLISARDLGGGIADGFESLCNKGAAISGSITSTVVNVPTYSWNVNVITHEIGHNFGSRHTHSCTWPGGAIDNCSATEGGCPRGPAPVNGGTVMSYCHLAAAGINPANGFGTLPGNLIRNRVNFCIYTNRLDITIGTPTNTTGTCNGLEVVVTSTGGTGGKTFSVSPDVGNQAVSGTFTGLTSGTYTFTATDANGCTVSKNLTISTPFAFSTASQITNCPGNIGRIVATPIGNSNTFNYNISPNVGTQSPSGTFNNLPAGTYNFTATPTTNGTCSVTFSATLTAQPPFSIDAPSVSKANSGVSDGQIIVSGISGSKPYTASILPNVGTQPYAGVFTGLAAGTYALTVTDANGCTASTSNIVVGTLPSLTVNTSSLTVCGGSVNLNSLITTSGGSSVVWSKKPQAVQGTSGYNFHFVLLSNGTLTGWGDNAYGKLTFPVFAGPIKQIAANGNYGLALLTNGSVVGWGDNGNGQINIPTFAAPPIKLSAGLNNSLALLMNGSLVGWGNNSRGQLNFPAFPSRIKDLNSTSENNAALSVDGTVKVWGAPSPSPSIFPALNEPPTFAAPVSAVSIGLYHGLALLSNGQVQGWGYNRYGEINIPTFAAPVKQVLAGWNTSYALLTNGSTVVWGDGAATDVPPTTTATPLSITGILSTVLTLYNDGSARSWGQSRIGGSDLSTYDAEALSNATVTPPVGTTTYYVVVRNTDGEYKTGEVTINASSTPAAPVVVNTAVCSNESTSITVNSPGNTVRWFDATGTNVVNVGSTLTLPNLTATTAYKVRVETQEGCQSPFTDFTVTVNPKPAAPTVTASGPTAFCSGGSVTLNSNVGPNNALNFVKTNSQYVTVPHSTSLNLTTSFTMEAWVNYSGINSTIVDKGNYNYLWSLNANGNGNKLGFYELSTGTWKYSTGIVPENTWTHVAITFNAGALTFFINGVASGTATTTILQDNQPLNIGRQQPTSCQCNHFNGTMDELRIWNVVRTQAQIFNNMTNTIPGNSAGLVAYYKFDEGTGNTTADATSNGNTGTFVNGPTWQVASPLNATGPNRALRFAKTNSQYVTVPHSTSLNLTTSFTMEAWVNYSGINSTIVDKGNYNYLWSLNANGNGNKLGFYELSTGTWKYSTGIVPENTWTHVAITFNAGALTFFINGVASGTATTTILQDNQPLNIGRQQPTSCQCNHFNGTMDELRIWNVVRTQAQIFNNMTNTIPGNSAGLVAYYKFDEGTGNTTADATSNGNTGTFVNGLTWQTVSPLNAVQWSPSGATSPAIVATTTDTYTATMTNGYGCVSSASVVVSVGSNAAAVTLASPADDYATGAILKTASSVNGKITATNKITGTANVTYRAKSIELTNGFRADNGAVFSAAVGGCN</sequence>
<dbReference type="PROSITE" id="PS50215">
    <property type="entry name" value="ADAM_MEPRO"/>
    <property type="match status" value="1"/>
</dbReference>
<feature type="chain" id="PRO_5016621264" description="Peptidase M12B domain-containing protein" evidence="3">
    <location>
        <begin position="20"/>
        <end position="1662"/>
    </location>
</feature>
<dbReference type="PANTHER" id="PTHR45982">
    <property type="entry name" value="REGULATOR OF CHROMOSOME CONDENSATION"/>
    <property type="match status" value="1"/>
</dbReference>
<dbReference type="GO" id="GO:0004222">
    <property type="term" value="F:metalloendopeptidase activity"/>
    <property type="evidence" value="ECO:0007669"/>
    <property type="project" value="InterPro"/>
</dbReference>
<dbReference type="Pfam" id="PF13540">
    <property type="entry name" value="RCC1_2"/>
    <property type="match status" value="3"/>
</dbReference>
<comment type="caution">
    <text evidence="5">The sequence shown here is derived from an EMBL/GenBank/DDBJ whole genome shotgun (WGS) entry which is preliminary data.</text>
</comment>
<dbReference type="Proteomes" id="UP000253141">
    <property type="component" value="Unassembled WGS sequence"/>
</dbReference>
<dbReference type="GO" id="GO:0004553">
    <property type="term" value="F:hydrolase activity, hydrolyzing O-glycosyl compounds"/>
    <property type="evidence" value="ECO:0007669"/>
    <property type="project" value="UniProtKB-ARBA"/>
</dbReference>
<keyword evidence="2" id="KW-1015">Disulfide bond</keyword>
<dbReference type="RefSeq" id="WP_114459989.1">
    <property type="nucleotide sequence ID" value="NZ_QPIW01000002.1"/>
</dbReference>
<dbReference type="InterPro" id="IPR055015">
    <property type="entry name" value="GCX_COOH"/>
</dbReference>
<dbReference type="OrthoDB" id="9792152at2"/>
<dbReference type="SMART" id="SM00560">
    <property type="entry name" value="LamGL"/>
    <property type="match status" value="2"/>
</dbReference>
<dbReference type="Pfam" id="PF13385">
    <property type="entry name" value="Laminin_G_3"/>
    <property type="match status" value="2"/>
</dbReference>
<dbReference type="Gene3D" id="2.130.10.30">
    <property type="entry name" value="Regulator of chromosome condensation 1/beta-lactamase-inhibitor protein II"/>
    <property type="match status" value="2"/>
</dbReference>
<gene>
    <name evidence="5" type="ORF">DVG78_05285</name>
</gene>
<dbReference type="GO" id="GO:0005737">
    <property type="term" value="C:cytoplasm"/>
    <property type="evidence" value="ECO:0007669"/>
    <property type="project" value="TreeGrafter"/>
</dbReference>
<dbReference type="GO" id="GO:0006508">
    <property type="term" value="P:proteolysis"/>
    <property type="evidence" value="ECO:0007669"/>
    <property type="project" value="InterPro"/>
</dbReference>
<dbReference type="GO" id="GO:0005085">
    <property type="term" value="F:guanyl-nucleotide exchange factor activity"/>
    <property type="evidence" value="ECO:0007669"/>
    <property type="project" value="TreeGrafter"/>
</dbReference>
<dbReference type="PANTHER" id="PTHR45982:SF1">
    <property type="entry name" value="REGULATOR OF CHROMOSOME CONDENSATION"/>
    <property type="match status" value="1"/>
</dbReference>
<dbReference type="InterPro" id="IPR013320">
    <property type="entry name" value="ConA-like_dom_sf"/>
</dbReference>
<dbReference type="PROSITE" id="PS50012">
    <property type="entry name" value="RCC1_3"/>
    <property type="match status" value="2"/>
</dbReference>
<dbReference type="SUPFAM" id="SSF55486">
    <property type="entry name" value="Metalloproteases ('zincins'), catalytic domain"/>
    <property type="match status" value="1"/>
</dbReference>
<evidence type="ECO:0000256" key="2">
    <source>
        <dbReference type="ARBA" id="ARBA00023157"/>
    </source>
</evidence>
<dbReference type="InterPro" id="IPR009091">
    <property type="entry name" value="RCC1/BLIP-II"/>
</dbReference>
<dbReference type="InterPro" id="IPR006558">
    <property type="entry name" value="LamG-like"/>
</dbReference>
<dbReference type="GO" id="GO:0005975">
    <property type="term" value="P:carbohydrate metabolic process"/>
    <property type="evidence" value="ECO:0007669"/>
    <property type="project" value="UniProtKB-ARBA"/>
</dbReference>
<dbReference type="Pfam" id="PF13688">
    <property type="entry name" value="Reprolysin_5"/>
    <property type="match status" value="1"/>
</dbReference>
<feature type="signal peptide" evidence="3">
    <location>
        <begin position="1"/>
        <end position="19"/>
    </location>
</feature>
<reference evidence="5 6" key="1">
    <citation type="submission" date="2018-07" db="EMBL/GenBank/DDBJ databases">
        <title>Genome analysis of Runella aurantiaca.</title>
        <authorList>
            <person name="Yang X."/>
        </authorList>
    </citation>
    <scope>NUCLEOTIDE SEQUENCE [LARGE SCALE GENOMIC DNA]</scope>
    <source>
        <strain evidence="5 6">YX9</strain>
    </source>
</reference>
<evidence type="ECO:0000256" key="1">
    <source>
        <dbReference type="ARBA" id="ARBA00022729"/>
    </source>
</evidence>
<name>A0A369IL90_9BACT</name>
<dbReference type="NCBIfam" id="NF045639">
    <property type="entry name" value="GCX_COOH"/>
    <property type="match status" value="1"/>
</dbReference>
<dbReference type="InterPro" id="IPR024079">
    <property type="entry name" value="MetalloPept_cat_dom_sf"/>
</dbReference>
<accession>A0A369IL90</accession>
<keyword evidence="1 3" id="KW-0732">Signal</keyword>
<dbReference type="InterPro" id="IPR051553">
    <property type="entry name" value="Ran_GTPase-activating"/>
</dbReference>
<dbReference type="Pfam" id="PF19081">
    <property type="entry name" value="Ig_7"/>
    <property type="match status" value="1"/>
</dbReference>
<keyword evidence="6" id="KW-1185">Reference proteome</keyword>
<proteinExistence type="predicted"/>
<evidence type="ECO:0000259" key="4">
    <source>
        <dbReference type="PROSITE" id="PS50215"/>
    </source>
</evidence>
<dbReference type="Gene3D" id="2.60.120.200">
    <property type="match status" value="2"/>
</dbReference>
<evidence type="ECO:0000313" key="6">
    <source>
        <dbReference type="Proteomes" id="UP000253141"/>
    </source>
</evidence>
<evidence type="ECO:0000313" key="5">
    <source>
        <dbReference type="EMBL" id="RDB07416.1"/>
    </source>
</evidence>
<dbReference type="InterPro" id="IPR000408">
    <property type="entry name" value="Reg_chr_condens"/>
</dbReference>
<dbReference type="Gene3D" id="3.40.390.10">
    <property type="entry name" value="Collagenase (Catalytic Domain)"/>
    <property type="match status" value="1"/>
</dbReference>
<dbReference type="EMBL" id="QPIW01000002">
    <property type="protein sequence ID" value="RDB07416.1"/>
    <property type="molecule type" value="Genomic_DNA"/>
</dbReference>
<evidence type="ECO:0000256" key="3">
    <source>
        <dbReference type="SAM" id="SignalP"/>
    </source>
</evidence>
<feature type="domain" description="Peptidase M12B" evidence="4">
    <location>
        <begin position="213"/>
        <end position="394"/>
    </location>
</feature>
<dbReference type="InterPro" id="IPR001590">
    <property type="entry name" value="Peptidase_M12B"/>
</dbReference>
<dbReference type="InterPro" id="IPR044023">
    <property type="entry name" value="Ig_7"/>
</dbReference>
<protein>
    <recommendedName>
        <fullName evidence="4">Peptidase M12B domain-containing protein</fullName>
    </recommendedName>
</protein>
<organism evidence="5 6">
    <name type="scientific">Runella aurantiaca</name>
    <dbReference type="NCBI Taxonomy" id="2282308"/>
    <lineage>
        <taxon>Bacteria</taxon>
        <taxon>Pseudomonadati</taxon>
        <taxon>Bacteroidota</taxon>
        <taxon>Cytophagia</taxon>
        <taxon>Cytophagales</taxon>
        <taxon>Spirosomataceae</taxon>
        <taxon>Runella</taxon>
    </lineage>
</organism>